<name>A0A2H5F3P4_9RHOB</name>
<proteinExistence type="predicted"/>
<accession>A0A2H5F3P4</accession>
<keyword evidence="5" id="KW-1185">Reference proteome</keyword>
<reference evidence="4 5" key="1">
    <citation type="journal article" date="2013" name="Antonie Van Leeuwenhoek">
        <title>Paracoccus zhejiangensis sp. nov., isolated from activated sludge in wastewater-treatment system.</title>
        <authorList>
            <person name="Wu Z.G."/>
            <person name="Zhang D.F."/>
            <person name="Liu Y.L."/>
            <person name="Wang F."/>
            <person name="Jiang X."/>
            <person name="Li C."/>
            <person name="Li S.P."/>
            <person name="Hong Q."/>
            <person name="Li W.J."/>
        </authorList>
    </citation>
    <scope>NUCLEOTIDE SEQUENCE [LARGE SCALE GENOMIC DNA]</scope>
    <source>
        <strain evidence="4 5">J6</strain>
    </source>
</reference>
<evidence type="ECO:0000313" key="4">
    <source>
        <dbReference type="EMBL" id="AUH66169.1"/>
    </source>
</evidence>
<sequence>MVIQPPPVEDSDDYATRLRAGLQDLWREVLLRRAPRVAGDLDAGRAIAIPRDNGAVPYLQAFNIWFQLLRIADDNAAMRERRKAETDLGAASVPGSFAKVREELGAAGLSGGQGGLVVGPTLTAHPTEAKRVTVLEIHRRIYRTLVALETQRWTPRERAQLTDDLQSEIDLLWMTGELRLERPTLSDEIEWGIQFFRDSIFDTIPILYDRYVAAGFAPETIPAIRFHSWIGGDRDGNPNVTTKATAEAMARNRAATLEKYSAVLLDAAARISISSSIVTLPPEDRIALEALVAETTGGQGRNPGEIFRQALTVIRDRIEAMREGRSGYRDVNEFIGDLKLVEQGLESIGAEHLSHRHVRPIRWQAQSFGFRMAVLDVRQNSTVTTDVLSEIWSRDGATAPDYGSVDWSARLRAELASQSLQEIDPATLSDQGAELISLLRLMRDTRESVDREAVGPFILSMTRSTDDLLGVYLLARYAGFGAETLDLRVVPLFETIADLRAAPGILADFLDVPLARRSIRKSGGDRLEVMLGYSDSNKDGGFLCSTWELEKAQRGILRTLANYGLTPAYFHGRGGSVSRGGAPTERAIAAQPPGTVAGQMRITEQGEVVSAKYANRGSALNSLEVLASSVLLHSAGGRKAAVMPEFDDALEGLAGMSQTAYSTLLHRPGFVEYFQQASPVEELAMLKIGSRPARRFGAKSLADLRAIPWVFAWSQNRHLITGWYGFGTAIGSFRKIRGRDGDELLARMFQKSPLFQLMVDEVEKSLFQADMEIATRYASLVEDAAIRSAILDDIQSEYRRSTQAVLWLTQTDTLALRFPNMRERFDRLRAPMLDIHALQVDLLREVRSQGAPKLSVPLLQTMNCIATGLGWTG</sequence>
<dbReference type="GO" id="GO:0008964">
    <property type="term" value="F:phosphoenolpyruvate carboxylase activity"/>
    <property type="evidence" value="ECO:0007669"/>
    <property type="project" value="InterPro"/>
</dbReference>
<dbReference type="KEGG" id="pzh:CX676_04815"/>
<organism evidence="4 5">
    <name type="scientific">Paracoccus zhejiangensis</name>
    <dbReference type="NCBI Taxonomy" id="1077935"/>
    <lineage>
        <taxon>Bacteria</taxon>
        <taxon>Pseudomonadati</taxon>
        <taxon>Pseudomonadota</taxon>
        <taxon>Alphaproteobacteria</taxon>
        <taxon>Rhodobacterales</taxon>
        <taxon>Paracoccaceae</taxon>
        <taxon>Paracoccus</taxon>
    </lineage>
</organism>
<keyword evidence="4" id="KW-0670">Pyruvate</keyword>
<gene>
    <name evidence="4" type="ORF">CX676_04815</name>
</gene>
<evidence type="ECO:0000313" key="5">
    <source>
        <dbReference type="Proteomes" id="UP000234530"/>
    </source>
</evidence>
<dbReference type="OrthoDB" id="9768133at2"/>
<dbReference type="InterPro" id="IPR015813">
    <property type="entry name" value="Pyrv/PenolPyrv_kinase-like_dom"/>
</dbReference>
<dbReference type="Proteomes" id="UP000234530">
    <property type="component" value="Chromosome"/>
</dbReference>
<dbReference type="EMBL" id="CP025430">
    <property type="protein sequence ID" value="AUH66169.1"/>
    <property type="molecule type" value="Genomic_DNA"/>
</dbReference>
<dbReference type="GO" id="GO:0015977">
    <property type="term" value="P:carbon fixation"/>
    <property type="evidence" value="ECO:0007669"/>
    <property type="project" value="InterPro"/>
</dbReference>
<dbReference type="InterPro" id="IPR033129">
    <property type="entry name" value="PEPCASE_His_AS"/>
</dbReference>
<dbReference type="GO" id="GO:0006099">
    <property type="term" value="P:tricarboxylic acid cycle"/>
    <property type="evidence" value="ECO:0007669"/>
    <property type="project" value="InterPro"/>
</dbReference>
<dbReference type="AlphaFoldDB" id="A0A2H5F3P4"/>
<dbReference type="PRINTS" id="PR00150">
    <property type="entry name" value="PEPCARBXLASE"/>
</dbReference>
<evidence type="ECO:0000256" key="2">
    <source>
        <dbReference type="ARBA" id="ARBA00022419"/>
    </source>
</evidence>
<dbReference type="PANTHER" id="PTHR30523:SF32">
    <property type="entry name" value="PHOSPHOENOLPYRUVATE CARBOXYLASE"/>
    <property type="match status" value="1"/>
</dbReference>
<comment type="function">
    <text evidence="1">Forms oxaloacetate, a four-carbon dicarboxylic acid source for the tricarboxylic acid cycle.</text>
</comment>
<feature type="active site" evidence="3">
    <location>
        <position position="538"/>
    </location>
</feature>
<dbReference type="PROSITE" id="PS00393">
    <property type="entry name" value="PEPCASE_2"/>
    <property type="match status" value="1"/>
</dbReference>
<dbReference type="PANTHER" id="PTHR30523">
    <property type="entry name" value="PHOSPHOENOLPYRUVATE CARBOXYLASE"/>
    <property type="match status" value="1"/>
</dbReference>
<dbReference type="GO" id="GO:0005829">
    <property type="term" value="C:cytosol"/>
    <property type="evidence" value="ECO:0007669"/>
    <property type="project" value="TreeGrafter"/>
</dbReference>
<evidence type="ECO:0000256" key="3">
    <source>
        <dbReference type="PROSITE-ProRule" id="PRU10112"/>
    </source>
</evidence>
<dbReference type="InterPro" id="IPR021135">
    <property type="entry name" value="PEP_COase"/>
</dbReference>
<evidence type="ECO:0000256" key="1">
    <source>
        <dbReference type="ARBA" id="ARBA00003670"/>
    </source>
</evidence>
<dbReference type="Pfam" id="PF00311">
    <property type="entry name" value="PEPcase"/>
    <property type="match status" value="1"/>
</dbReference>
<dbReference type="SUPFAM" id="SSF51621">
    <property type="entry name" value="Phosphoenolpyruvate/pyruvate domain"/>
    <property type="match status" value="1"/>
</dbReference>
<protein>
    <recommendedName>
        <fullName evidence="2">Phosphoenolpyruvate carboxylase</fullName>
    </recommendedName>
</protein>